<dbReference type="InterPro" id="IPR004701">
    <property type="entry name" value="PTS_EIIA_man-typ"/>
</dbReference>
<dbReference type="SUPFAM" id="SSF52540">
    <property type="entry name" value="P-loop containing nucleoside triphosphate hydrolases"/>
    <property type="match status" value="1"/>
</dbReference>
<evidence type="ECO:0000313" key="9">
    <source>
        <dbReference type="Proteomes" id="UP000663802"/>
    </source>
</evidence>
<keyword evidence="9" id="KW-1185">Reference proteome</keyword>
<dbReference type="CDD" id="cd00090">
    <property type="entry name" value="HTH_ARSR"/>
    <property type="match status" value="1"/>
</dbReference>
<evidence type="ECO:0000313" key="8">
    <source>
        <dbReference type="EMBL" id="GFZ29515.1"/>
    </source>
</evidence>
<dbReference type="Gene3D" id="1.10.10.10">
    <property type="entry name" value="Winged helix-like DNA-binding domain superfamily/Winged helix DNA-binding domain"/>
    <property type="match status" value="1"/>
</dbReference>
<dbReference type="InterPro" id="IPR002078">
    <property type="entry name" value="Sigma_54_int"/>
</dbReference>
<proteinExistence type="predicted"/>
<dbReference type="EMBL" id="BMBA01000001">
    <property type="protein sequence ID" value="GFZ29515.1"/>
    <property type="molecule type" value="Genomic_DNA"/>
</dbReference>
<dbReference type="PANTHER" id="PTHR32071">
    <property type="entry name" value="TRANSCRIPTIONAL REGULATORY PROTEIN"/>
    <property type="match status" value="1"/>
</dbReference>
<dbReference type="SMART" id="SM00382">
    <property type="entry name" value="AAA"/>
    <property type="match status" value="1"/>
</dbReference>
<keyword evidence="3" id="KW-0067">ATP-binding</keyword>
<keyword evidence="4" id="KW-0238">DNA-binding</keyword>
<dbReference type="InterPro" id="IPR036390">
    <property type="entry name" value="WH_DNA-bd_sf"/>
</dbReference>
<dbReference type="SUPFAM" id="SSF53062">
    <property type="entry name" value="PTS system fructose IIA component-like"/>
    <property type="match status" value="1"/>
</dbReference>
<dbReference type="PROSITE" id="PS50045">
    <property type="entry name" value="SIGMA54_INTERACT_4"/>
    <property type="match status" value="1"/>
</dbReference>
<evidence type="ECO:0000259" key="5">
    <source>
        <dbReference type="PROSITE" id="PS50045"/>
    </source>
</evidence>
<dbReference type="InterPro" id="IPR025943">
    <property type="entry name" value="Sigma_54_int_dom_ATP-bd_2"/>
</dbReference>
<dbReference type="RefSeq" id="WP_206867559.1">
    <property type="nucleotide sequence ID" value="NZ_BMBA01000001.1"/>
</dbReference>
<feature type="domain" description="Sigma-54 factor interaction" evidence="5">
    <location>
        <begin position="77"/>
        <end position="311"/>
    </location>
</feature>
<dbReference type="Pfam" id="PF00874">
    <property type="entry name" value="PRD"/>
    <property type="match status" value="1"/>
</dbReference>
<dbReference type="PANTHER" id="PTHR32071:SF38">
    <property type="entry name" value="PSP OPERON TRANSCRIPTIONAL ACTIVATOR"/>
    <property type="match status" value="1"/>
</dbReference>
<protein>
    <submittedName>
        <fullName evidence="8">Uncharacterized protein</fullName>
    </submittedName>
</protein>
<feature type="domain" description="PRD" evidence="7">
    <location>
        <begin position="433"/>
        <end position="538"/>
    </location>
</feature>
<name>A0ABQ1E451_9CLOT</name>
<comment type="caution">
    <text evidence="8">The sequence shown here is derived from an EMBL/GenBank/DDBJ whole genome shotgun (WGS) entry which is preliminary data.</text>
</comment>
<gene>
    <name evidence="8" type="ORF">CSC2_00410</name>
</gene>
<dbReference type="Pfam" id="PF00158">
    <property type="entry name" value="Sigma54_activat"/>
    <property type="match status" value="1"/>
</dbReference>
<dbReference type="InterPro" id="IPR036662">
    <property type="entry name" value="PTS_EIIA_man-typ_sf"/>
</dbReference>
<dbReference type="InterPro" id="IPR011991">
    <property type="entry name" value="ArsR-like_HTH"/>
</dbReference>
<dbReference type="InterPro" id="IPR011608">
    <property type="entry name" value="PRD"/>
</dbReference>
<dbReference type="Proteomes" id="UP000663802">
    <property type="component" value="Unassembled WGS sequence"/>
</dbReference>
<evidence type="ECO:0000256" key="4">
    <source>
        <dbReference type="ARBA" id="ARBA00023125"/>
    </source>
</evidence>
<dbReference type="InterPro" id="IPR027417">
    <property type="entry name" value="P-loop_NTPase"/>
</dbReference>
<sequence>MRRLDAVYEKLKVLYCGHGLSAIDIAEELNLSRSNVSNDLNRLFEAGKVNKINGRPVLFSPIEIRNARNYDTRFDEFAENNPSLLSAVQQSKAAILYPPKGMDILIFGNTGVGKSMFAEMTHQYAVEVKRIRSEASLITFNCADYASNPQLLLAQLFGVKKGAYTGADIDKVGLIEKADKGILFLDEVHRLPPEGQEIFFNFIDKGTFRRLGETEIERKADVIIIAATTESLDFSLLKTFTRRFPMIITLPDLSKRTYEERFRLVNRFFEEEAKKFNREIMVSVNSIRVLLSYQCINNIGQLKNDIQIICARAFLNFLSNKEDIIKINDIDIPDHIKDGVYENTEDTLIYSKLRTVYGEYCVFKVNDKSSLLRTQDEKPNIYEIIEFEIKSQLEKGERVDQIKFNLEQNLNFYIQKYVDSIDFKFNHFKSNDVFDNLSAKVTYKIIEFCEENFKRNVDKSIIKAITMHIENLKYQIKRKKNIVNNYLSEIMSKYPFEMKLAEHCIKIIENFIDISIPQKEVAVFAAFLVYGFDQVIQYDGCVKVIVIAHGNTTASSMVEAVNKLLGVRYSIGIDFAFNENPQELILRVISNIRKLKTKSDILLLIDMDPLINLELEIEKILGVKVKTIPFASTMHVVEATKKAMLGKSLAQVYNETLEINRLFDRLLLSNEMIFDDNNEFLRNLDKKINISIGV</sequence>
<dbReference type="CDD" id="cd00009">
    <property type="entry name" value="AAA"/>
    <property type="match status" value="1"/>
</dbReference>
<evidence type="ECO:0000256" key="3">
    <source>
        <dbReference type="ARBA" id="ARBA00022840"/>
    </source>
</evidence>
<dbReference type="SUPFAM" id="SSF63520">
    <property type="entry name" value="PTS-regulatory domain, PRD"/>
    <property type="match status" value="1"/>
</dbReference>
<evidence type="ECO:0000256" key="2">
    <source>
        <dbReference type="ARBA" id="ARBA00022741"/>
    </source>
</evidence>
<dbReference type="InterPro" id="IPR036634">
    <property type="entry name" value="PRD_sf"/>
</dbReference>
<keyword evidence="1" id="KW-0808">Transferase</keyword>
<evidence type="ECO:0000259" key="7">
    <source>
        <dbReference type="PROSITE" id="PS51372"/>
    </source>
</evidence>
<dbReference type="SUPFAM" id="SSF46785">
    <property type="entry name" value="Winged helix' DNA-binding domain"/>
    <property type="match status" value="1"/>
</dbReference>
<keyword evidence="2" id="KW-0547">Nucleotide-binding</keyword>
<evidence type="ECO:0000256" key="1">
    <source>
        <dbReference type="ARBA" id="ARBA00022679"/>
    </source>
</evidence>
<reference evidence="8 9" key="1">
    <citation type="journal article" date="2021" name="Int. J. Syst. Evol. Microbiol.">
        <title>Clostridium zeae sp. nov., isolated from corn silage.</title>
        <authorList>
            <person name="Kobayashi H."/>
            <person name="Tanizawa Y."/>
            <person name="Yagura M."/>
            <person name="Sakamoto M."/>
            <person name="Ohkuma M."/>
            <person name="Tohno M."/>
        </authorList>
    </citation>
    <scope>NUCLEOTIDE SEQUENCE [LARGE SCALE GENOMIC DNA]</scope>
    <source>
        <strain evidence="8 9">CSC2</strain>
    </source>
</reference>
<dbReference type="Gene3D" id="1.10.1790.10">
    <property type="entry name" value="PRD domain"/>
    <property type="match status" value="1"/>
</dbReference>
<organism evidence="8 9">
    <name type="scientific">Clostridium zeae</name>
    <dbReference type="NCBI Taxonomy" id="2759022"/>
    <lineage>
        <taxon>Bacteria</taxon>
        <taxon>Bacillati</taxon>
        <taxon>Bacillota</taxon>
        <taxon>Clostridia</taxon>
        <taxon>Eubacteriales</taxon>
        <taxon>Clostridiaceae</taxon>
        <taxon>Clostridium</taxon>
    </lineage>
</organism>
<feature type="domain" description="PTS EIIA type-4" evidence="6">
    <location>
        <begin position="541"/>
        <end position="681"/>
    </location>
</feature>
<dbReference type="Gene3D" id="3.40.50.300">
    <property type="entry name" value="P-loop containing nucleotide triphosphate hydrolases"/>
    <property type="match status" value="1"/>
</dbReference>
<evidence type="ECO:0000259" key="6">
    <source>
        <dbReference type="PROSITE" id="PS51096"/>
    </source>
</evidence>
<dbReference type="PROSITE" id="PS51096">
    <property type="entry name" value="PTS_EIIA_TYPE_4"/>
    <property type="match status" value="1"/>
</dbReference>
<dbReference type="PROSITE" id="PS00676">
    <property type="entry name" value="SIGMA54_INTERACT_2"/>
    <property type="match status" value="1"/>
</dbReference>
<dbReference type="PROSITE" id="PS51372">
    <property type="entry name" value="PRD_2"/>
    <property type="match status" value="1"/>
</dbReference>
<dbReference type="InterPro" id="IPR003593">
    <property type="entry name" value="AAA+_ATPase"/>
</dbReference>
<dbReference type="InterPro" id="IPR036388">
    <property type="entry name" value="WH-like_DNA-bd_sf"/>
</dbReference>
<dbReference type="Gene3D" id="3.40.50.510">
    <property type="entry name" value="Phosphotransferase system, mannose-type IIA component"/>
    <property type="match status" value="1"/>
</dbReference>
<accession>A0ABQ1E451</accession>